<dbReference type="PIRSF" id="PIRSF033535">
    <property type="entry name" value="UCP033535_plp"/>
    <property type="match status" value="1"/>
</dbReference>
<gene>
    <name evidence="1" type="ORF">ACFOHH_18975</name>
</gene>
<dbReference type="RefSeq" id="WP_257317536.1">
    <property type="nucleotide sequence ID" value="NZ_JANFDG010000030.1"/>
</dbReference>
<organism evidence="1 2">
    <name type="scientific">Shinella pollutisoli</name>
    <dbReference type="NCBI Taxonomy" id="2250594"/>
    <lineage>
        <taxon>Bacteria</taxon>
        <taxon>Pseudomonadati</taxon>
        <taxon>Pseudomonadota</taxon>
        <taxon>Alphaproteobacteria</taxon>
        <taxon>Hyphomicrobiales</taxon>
        <taxon>Rhizobiaceae</taxon>
        <taxon>Shinella</taxon>
    </lineage>
</organism>
<dbReference type="InterPro" id="IPR014582">
    <property type="entry name" value="UCP033535_lipo"/>
</dbReference>
<dbReference type="EMBL" id="JBHRSP010000033">
    <property type="protein sequence ID" value="MFC3075201.1"/>
    <property type="molecule type" value="Genomic_DNA"/>
</dbReference>
<dbReference type="Proteomes" id="UP001595377">
    <property type="component" value="Unassembled WGS sequence"/>
</dbReference>
<evidence type="ECO:0000313" key="1">
    <source>
        <dbReference type="EMBL" id="MFC3075201.1"/>
    </source>
</evidence>
<dbReference type="Pfam" id="PF10054">
    <property type="entry name" value="DUF2291"/>
    <property type="match status" value="1"/>
</dbReference>
<accession>A0ABV7DL08</accession>
<reference evidence="2" key="1">
    <citation type="journal article" date="2019" name="Int. J. Syst. Evol. Microbiol.">
        <title>The Global Catalogue of Microorganisms (GCM) 10K type strain sequencing project: providing services to taxonomists for standard genome sequencing and annotation.</title>
        <authorList>
            <consortium name="The Broad Institute Genomics Platform"/>
            <consortium name="The Broad Institute Genome Sequencing Center for Infectious Disease"/>
            <person name="Wu L."/>
            <person name="Ma J."/>
        </authorList>
    </citation>
    <scope>NUCLEOTIDE SEQUENCE [LARGE SCALE GENOMIC DNA]</scope>
    <source>
        <strain evidence="2">KCTC 52677</strain>
    </source>
</reference>
<sequence length="211" mass="22499">MRLKAAAVILLASALGLTGCKLVKTADKDREAEAGAFDPDRLVAEMWDGKVIPYLEQRAAPLRDVLAATAADPDAAGRKHGYKAKQGNAPWTFIARVDGTIVAEETKSRAAYVDVDVDGDAKADVRVAIGPAIRGTALRDSLDFVDFNAFKNQIEWAQFGKSFNTYVNGTLLEKLPRENLTGKTLTATGAYPLPAKGQLPQMVPATIAIGG</sequence>
<proteinExistence type="predicted"/>
<evidence type="ECO:0000313" key="2">
    <source>
        <dbReference type="Proteomes" id="UP001595377"/>
    </source>
</evidence>
<protein>
    <submittedName>
        <fullName evidence="1">DUF2291 family protein</fullName>
    </submittedName>
</protein>
<name>A0ABV7DL08_9HYPH</name>
<dbReference type="SUPFAM" id="SSF141318">
    <property type="entry name" value="TM0957-like"/>
    <property type="match status" value="1"/>
</dbReference>
<dbReference type="InterPro" id="IPR036215">
    <property type="entry name" value="TM0957-like_sf"/>
</dbReference>
<dbReference type="PROSITE" id="PS51257">
    <property type="entry name" value="PROKAR_LIPOPROTEIN"/>
    <property type="match status" value="1"/>
</dbReference>
<comment type="caution">
    <text evidence="1">The sequence shown here is derived from an EMBL/GenBank/DDBJ whole genome shotgun (WGS) entry which is preliminary data.</text>
</comment>
<keyword evidence="2" id="KW-1185">Reference proteome</keyword>